<dbReference type="RefSeq" id="WP_061525519.1">
    <property type="nucleotide sequence ID" value="NZ_JRHX01000087.1"/>
</dbReference>
<gene>
    <name evidence="1" type="ORF">AVENLUH13518_02971</name>
</gene>
<dbReference type="AlphaFoldDB" id="A0A150HQH4"/>
<dbReference type="Proteomes" id="UP000075544">
    <property type="component" value="Unassembled WGS sequence"/>
</dbReference>
<dbReference type="EMBL" id="JRHX01000087">
    <property type="protein sequence ID" value="KXZ68811.1"/>
    <property type="molecule type" value="Genomic_DNA"/>
</dbReference>
<evidence type="ECO:0000313" key="2">
    <source>
        <dbReference type="Proteomes" id="UP000075544"/>
    </source>
</evidence>
<reference evidence="1 2" key="1">
    <citation type="journal article" date="2016" name="Sci. Rep.">
        <title>Genomic and phenotypic characterization of the species Acinetobacter venetianus.</title>
        <authorList>
            <person name="Fondi M."/>
            <person name="Maida I."/>
            <person name="Perrin E."/>
            <person name="Orlandini V."/>
            <person name="La Torre L."/>
            <person name="Bosi E."/>
            <person name="Negroni A."/>
            <person name="Zanaroli G."/>
            <person name="Fava F."/>
            <person name="Decorosi F."/>
            <person name="Giovannetti L."/>
            <person name="Viti C."/>
            <person name="Vaneechoutte M."/>
            <person name="Dijkshoorn L."/>
            <person name="Fani R."/>
        </authorList>
    </citation>
    <scope>NUCLEOTIDE SEQUENCE [LARGE SCALE GENOMIC DNA]</scope>
    <source>
        <strain evidence="1 2">LUH13518</strain>
    </source>
</reference>
<dbReference type="PATRIC" id="fig|52133.19.peg.3017"/>
<proteinExistence type="predicted"/>
<name>A0A150HQH4_9GAMM</name>
<comment type="caution">
    <text evidence="1">The sequence shown here is derived from an EMBL/GenBank/DDBJ whole genome shotgun (WGS) entry which is preliminary data.</text>
</comment>
<organism evidence="1 2">
    <name type="scientific">Acinetobacter venetianus</name>
    <dbReference type="NCBI Taxonomy" id="52133"/>
    <lineage>
        <taxon>Bacteria</taxon>
        <taxon>Pseudomonadati</taxon>
        <taxon>Pseudomonadota</taxon>
        <taxon>Gammaproteobacteria</taxon>
        <taxon>Moraxellales</taxon>
        <taxon>Moraxellaceae</taxon>
        <taxon>Acinetobacter</taxon>
    </lineage>
</organism>
<evidence type="ECO:0000313" key="1">
    <source>
        <dbReference type="EMBL" id="KXZ68811.1"/>
    </source>
</evidence>
<accession>A0A150HQH4</accession>
<protein>
    <submittedName>
        <fullName evidence="1">Uncharacterized protein</fullName>
    </submittedName>
</protein>
<sequence>MNSEIEINGYKIFQNNDEAIYTAKSKEAVYAYFVENYGDTEDCQDETKEQFIANLMEIDLDSEIAQSNRTWISDDTGETFETSYYQEYKNAAEKDKGTAVIAYLTW</sequence>